<proteinExistence type="predicted"/>
<protein>
    <submittedName>
        <fullName evidence="2">Sodium:proton antiporter</fullName>
    </submittedName>
</protein>
<evidence type="ECO:0000313" key="2">
    <source>
        <dbReference type="WBParaSite" id="TCNE_0001660501-mRNA-1"/>
    </source>
</evidence>
<keyword evidence="1" id="KW-1185">Reference proteome</keyword>
<dbReference type="WBParaSite" id="TCNE_0001660501-mRNA-1">
    <property type="protein sequence ID" value="TCNE_0001660501-mRNA-1"/>
    <property type="gene ID" value="TCNE_0001660501"/>
</dbReference>
<dbReference type="Proteomes" id="UP000050794">
    <property type="component" value="Unassembled WGS sequence"/>
</dbReference>
<evidence type="ECO:0000313" key="1">
    <source>
        <dbReference type="Proteomes" id="UP000050794"/>
    </source>
</evidence>
<sequence length="127" mass="14738">LFEIDDLQRMITNPADIRTLEMLDDDKITPRSQIQQQINEIVARQPQSVQNAYNMIVQNDRAKEEAELRMELQELRMRGASTAVLNAKQKLYDIENDLSLSEMQADQQKMQVKSSLSVTDYMMLESD</sequence>
<reference evidence="2" key="1">
    <citation type="submission" date="2016-06" db="UniProtKB">
        <authorList>
            <consortium name="WormBaseParasite"/>
        </authorList>
    </citation>
    <scope>IDENTIFICATION</scope>
</reference>
<accession>A0A183V784</accession>
<dbReference type="AlphaFoldDB" id="A0A183V784"/>
<organism evidence="1 2">
    <name type="scientific">Toxocara canis</name>
    <name type="common">Canine roundworm</name>
    <dbReference type="NCBI Taxonomy" id="6265"/>
    <lineage>
        <taxon>Eukaryota</taxon>
        <taxon>Metazoa</taxon>
        <taxon>Ecdysozoa</taxon>
        <taxon>Nematoda</taxon>
        <taxon>Chromadorea</taxon>
        <taxon>Rhabditida</taxon>
        <taxon>Spirurina</taxon>
        <taxon>Ascaridomorpha</taxon>
        <taxon>Ascaridoidea</taxon>
        <taxon>Toxocaridae</taxon>
        <taxon>Toxocara</taxon>
    </lineage>
</organism>
<name>A0A183V784_TOXCA</name>